<dbReference type="AlphaFoldDB" id="D2TWN9"/>
<gene>
    <name evidence="1" type="ORF">ARN_04800</name>
</gene>
<protein>
    <recommendedName>
        <fullName evidence="2">DUF937 domain-containing protein</fullName>
    </recommendedName>
</protein>
<dbReference type="InterPro" id="IPR027405">
    <property type="entry name" value="YidB-like"/>
</dbReference>
<dbReference type="InterPro" id="IPR045372">
    <property type="entry name" value="YidB"/>
</dbReference>
<name>D2TWN9_9GAMM</name>
<organism evidence="1">
    <name type="scientific">Arsenophonus nasoniae</name>
    <name type="common">son-killer infecting Nasonia vitripennis</name>
    <dbReference type="NCBI Taxonomy" id="638"/>
    <lineage>
        <taxon>Bacteria</taxon>
        <taxon>Pseudomonadati</taxon>
        <taxon>Pseudomonadota</taxon>
        <taxon>Gammaproteobacteria</taxon>
        <taxon>Enterobacterales</taxon>
        <taxon>Morganellaceae</taxon>
        <taxon>Arsenophonus</taxon>
    </lineage>
</organism>
<accession>D2TWN9</accession>
<evidence type="ECO:0000313" key="1">
    <source>
        <dbReference type="EMBL" id="CBA71794.1"/>
    </source>
</evidence>
<dbReference type="Pfam" id="PF20159">
    <property type="entry name" value="YidB"/>
    <property type="match status" value="1"/>
</dbReference>
<proteinExistence type="predicted"/>
<reference evidence="1" key="1">
    <citation type="journal article" date="2010" name="Insect Mol. Biol.">
        <title>The draft genome sequence of Arsenophonus nasoniae, son-killer bacterium of Nasonia vitripennis, reveals genes associated with virulence and symbiosis.</title>
        <authorList>
            <person name="Wilkes T."/>
            <person name="Darby A.C."/>
            <person name="Choi J."/>
            <person name="Colborne J.K."/>
            <person name="Werren J.H."/>
            <person name="Hurst G.D.D."/>
        </authorList>
    </citation>
    <scope>NUCLEOTIDE SEQUENCE</scope>
</reference>
<dbReference type="EMBL" id="FN545160">
    <property type="protein sequence ID" value="CBA71794.1"/>
    <property type="molecule type" value="Genomic_DNA"/>
</dbReference>
<sequence length="146" mass="15871">MEDTNRLTNFYVQGVIMGFLDQLTSMVGGEKFNQYKNILSWIETQGGIRGLIDKFEQQGFGGIIQSWIGSGENLPVSMEQISSIFGASNISGLASKVGLNSEQTSALIAEYLPKLVNTATPDGKIPEKLDLTSIGMKLLKDKFFGG</sequence>
<dbReference type="SUPFAM" id="SSF140804">
    <property type="entry name" value="YidB-like"/>
    <property type="match status" value="1"/>
</dbReference>
<evidence type="ECO:0008006" key="2">
    <source>
        <dbReference type="Google" id="ProtNLM"/>
    </source>
</evidence>
<dbReference type="Gene3D" id="1.10.10.690">
    <property type="entry name" value="YidB-like"/>
    <property type="match status" value="1"/>
</dbReference>